<protein>
    <submittedName>
        <fullName evidence="9">Sulfonate transport system permease protein</fullName>
    </submittedName>
</protein>
<evidence type="ECO:0000256" key="7">
    <source>
        <dbReference type="RuleBase" id="RU363032"/>
    </source>
</evidence>
<dbReference type="Pfam" id="PF00528">
    <property type="entry name" value="BPD_transp_1"/>
    <property type="match status" value="1"/>
</dbReference>
<feature type="transmembrane region" description="Helical" evidence="7">
    <location>
        <begin position="58"/>
        <end position="81"/>
    </location>
</feature>
<keyword evidence="6 7" id="KW-0472">Membrane</keyword>
<dbReference type="CDD" id="cd06261">
    <property type="entry name" value="TM_PBP2"/>
    <property type="match status" value="1"/>
</dbReference>
<dbReference type="GO" id="GO:0042918">
    <property type="term" value="P:alkanesulfonate transmembrane transport"/>
    <property type="evidence" value="ECO:0007669"/>
    <property type="project" value="UniProtKB-ARBA"/>
</dbReference>
<evidence type="ECO:0000313" key="9">
    <source>
        <dbReference type="EMBL" id="SMC50107.1"/>
    </source>
</evidence>
<gene>
    <name evidence="9" type="ORF">SAMN04488500_10492</name>
</gene>
<dbReference type="Proteomes" id="UP000192738">
    <property type="component" value="Unassembled WGS sequence"/>
</dbReference>
<dbReference type="AlphaFoldDB" id="A0A1W1ZP23"/>
<feature type="transmembrane region" description="Helical" evidence="7">
    <location>
        <begin position="93"/>
        <end position="114"/>
    </location>
</feature>
<comment type="similarity">
    <text evidence="7">Belongs to the binding-protein-dependent transport system permease family.</text>
</comment>
<reference evidence="9 10" key="1">
    <citation type="submission" date="2017-04" db="EMBL/GenBank/DDBJ databases">
        <authorList>
            <person name="Afonso C.L."/>
            <person name="Miller P.J."/>
            <person name="Scott M.A."/>
            <person name="Spackman E."/>
            <person name="Goraichik I."/>
            <person name="Dimitrov K.M."/>
            <person name="Suarez D.L."/>
            <person name="Swayne D.E."/>
        </authorList>
    </citation>
    <scope>NUCLEOTIDE SEQUENCE [LARGE SCALE GENOMIC DNA]</scope>
    <source>
        <strain evidence="9 10">DSM 5090</strain>
    </source>
</reference>
<evidence type="ECO:0000256" key="3">
    <source>
        <dbReference type="ARBA" id="ARBA00022475"/>
    </source>
</evidence>
<evidence type="ECO:0000313" key="10">
    <source>
        <dbReference type="Proteomes" id="UP000192738"/>
    </source>
</evidence>
<evidence type="ECO:0000256" key="5">
    <source>
        <dbReference type="ARBA" id="ARBA00022989"/>
    </source>
</evidence>
<evidence type="ECO:0000256" key="6">
    <source>
        <dbReference type="ARBA" id="ARBA00023136"/>
    </source>
</evidence>
<feature type="transmembrane region" description="Helical" evidence="7">
    <location>
        <begin position="7"/>
        <end position="31"/>
    </location>
</feature>
<organism evidence="9 10">
    <name type="scientific">Sporomusa malonica</name>
    <dbReference type="NCBI Taxonomy" id="112901"/>
    <lineage>
        <taxon>Bacteria</taxon>
        <taxon>Bacillati</taxon>
        <taxon>Bacillota</taxon>
        <taxon>Negativicutes</taxon>
        <taxon>Selenomonadales</taxon>
        <taxon>Sporomusaceae</taxon>
        <taxon>Sporomusa</taxon>
    </lineage>
</organism>
<name>A0A1W1ZP23_9FIRM</name>
<dbReference type="EMBL" id="FWXI01000004">
    <property type="protein sequence ID" value="SMC50107.1"/>
    <property type="molecule type" value="Genomic_DNA"/>
</dbReference>
<dbReference type="InterPro" id="IPR035906">
    <property type="entry name" value="MetI-like_sf"/>
</dbReference>
<dbReference type="STRING" id="112901.SAMN04488500_10492"/>
<evidence type="ECO:0000256" key="4">
    <source>
        <dbReference type="ARBA" id="ARBA00022692"/>
    </source>
</evidence>
<keyword evidence="10" id="KW-1185">Reference proteome</keyword>
<dbReference type="PROSITE" id="PS50928">
    <property type="entry name" value="ABC_TM1"/>
    <property type="match status" value="1"/>
</dbReference>
<feature type="transmembrane region" description="Helical" evidence="7">
    <location>
        <begin position="187"/>
        <end position="205"/>
    </location>
</feature>
<dbReference type="SUPFAM" id="SSF161098">
    <property type="entry name" value="MetI-like"/>
    <property type="match status" value="1"/>
</dbReference>
<sequence length="251" mass="27757">MNLIKGLLIPASVMLLWLIVSKLKLVSFYIIPPPEQVFATALTLLDKGTLFQHLSISFYRVISGFTFSFLLAFPLAVLLGMNRKFEPYINPPVEFIRHIPPLACIPMLILWFGIGEASKLAVIILASFFPVFLNTLNGIRQCDKKLLEVGDAFGLSASDKFLKIILPATLPFIIIGMRLGLGYSWRALIGAELVAASAGIGYMILDAEQISRSDIVIIGIFTIGTIGYIIDYLFLKLTHYGMPWAKGMADL</sequence>
<dbReference type="OrthoDB" id="9796361at2"/>
<evidence type="ECO:0000256" key="1">
    <source>
        <dbReference type="ARBA" id="ARBA00004651"/>
    </source>
</evidence>
<feature type="transmembrane region" description="Helical" evidence="7">
    <location>
        <begin position="217"/>
        <end position="235"/>
    </location>
</feature>
<accession>A0A1W1ZP23</accession>
<dbReference type="PANTHER" id="PTHR30151">
    <property type="entry name" value="ALKANE SULFONATE ABC TRANSPORTER-RELATED, MEMBRANE SUBUNIT"/>
    <property type="match status" value="1"/>
</dbReference>
<keyword evidence="3" id="KW-1003">Cell membrane</keyword>
<dbReference type="PANTHER" id="PTHR30151:SF38">
    <property type="entry name" value="ALIPHATIC SULFONATES TRANSPORT PERMEASE PROTEIN SSUC-RELATED"/>
    <property type="match status" value="1"/>
</dbReference>
<proteinExistence type="inferred from homology"/>
<dbReference type="GO" id="GO:0005886">
    <property type="term" value="C:plasma membrane"/>
    <property type="evidence" value="ECO:0007669"/>
    <property type="project" value="UniProtKB-SubCell"/>
</dbReference>
<feature type="domain" description="ABC transmembrane type-1" evidence="8">
    <location>
        <begin position="54"/>
        <end position="234"/>
    </location>
</feature>
<feature type="transmembrane region" description="Helical" evidence="7">
    <location>
        <begin position="120"/>
        <end position="140"/>
    </location>
</feature>
<dbReference type="FunFam" id="1.10.3720.10:FF:000003">
    <property type="entry name" value="Aliphatic sulfonate ABC transporter permease"/>
    <property type="match status" value="1"/>
</dbReference>
<dbReference type="RefSeq" id="WP_084574755.1">
    <property type="nucleotide sequence ID" value="NZ_CP155572.1"/>
</dbReference>
<dbReference type="Gene3D" id="1.10.3720.10">
    <property type="entry name" value="MetI-like"/>
    <property type="match status" value="1"/>
</dbReference>
<evidence type="ECO:0000256" key="2">
    <source>
        <dbReference type="ARBA" id="ARBA00022448"/>
    </source>
</evidence>
<keyword evidence="4 7" id="KW-0812">Transmembrane</keyword>
<dbReference type="InterPro" id="IPR000515">
    <property type="entry name" value="MetI-like"/>
</dbReference>
<evidence type="ECO:0000259" key="8">
    <source>
        <dbReference type="PROSITE" id="PS50928"/>
    </source>
</evidence>
<comment type="subcellular location">
    <subcellularLocation>
        <location evidence="1 7">Cell membrane</location>
        <topology evidence="1 7">Multi-pass membrane protein</topology>
    </subcellularLocation>
</comment>
<keyword evidence="5 7" id="KW-1133">Transmembrane helix</keyword>
<keyword evidence="2 7" id="KW-0813">Transport</keyword>